<dbReference type="RefSeq" id="WP_134383573.1">
    <property type="nucleotide sequence ID" value="NZ_BMWW01000007.1"/>
</dbReference>
<sequence length="349" mass="35738">MKTFLTVIAAAALTLSASAQAAAPVSLTEGFDNVQALDGWVINNVNAGATSWFQGNTGIFDAQAGAANSYAAANFNAGAPLDGTVDNWLITPEITLTGATRITFYTRNAAEEGTNDTLGLLFSAGAGTGITGFKTSLLSIDSAAYPGDWTRYTADFTGTGTGRFAFHYTGSYEDSGYIGIDSVSIAAVPEPSAWLMMGLGLAGVGFMARRTRRAAAGAGLALAALGMSGGAMAADEKGMVVVRDAETGQLRAPTAAEYKALVPQTVRSSSLAAGNTKTAQVVTRADGTRVASVANKVMYSVVTKNADGTLSEACAADEHAAHAHAASQAHVASNNPRAAQAKERNYEAQ</sequence>
<feature type="signal peptide" evidence="2">
    <location>
        <begin position="1"/>
        <end position="21"/>
    </location>
</feature>
<evidence type="ECO:0000259" key="4">
    <source>
        <dbReference type="Pfam" id="PF07675"/>
    </source>
</evidence>
<evidence type="ECO:0000313" key="6">
    <source>
        <dbReference type="EMBL" id="QBQ35334.1"/>
    </source>
</evidence>
<dbReference type="NCBIfam" id="NF047450">
    <property type="entry name" value="post-PEP-CTERM_1"/>
    <property type="match status" value="1"/>
</dbReference>
<reference evidence="5" key="3">
    <citation type="submission" date="2022-12" db="EMBL/GenBank/DDBJ databases">
        <authorList>
            <person name="Sun Q."/>
            <person name="Kim S."/>
        </authorList>
    </citation>
    <scope>NUCLEOTIDE SEQUENCE</scope>
    <source>
        <strain evidence="5">KCTC 12344</strain>
    </source>
</reference>
<dbReference type="InterPro" id="IPR013424">
    <property type="entry name" value="Ice-binding_C"/>
</dbReference>
<evidence type="ECO:0000256" key="1">
    <source>
        <dbReference type="SAM" id="MobiDB-lite"/>
    </source>
</evidence>
<feature type="domain" description="Ice-binding protein C-terminal" evidence="3">
    <location>
        <begin position="187"/>
        <end position="210"/>
    </location>
</feature>
<feature type="domain" description="Cleaved adhesin" evidence="4">
    <location>
        <begin position="26"/>
        <end position="138"/>
    </location>
</feature>
<evidence type="ECO:0000313" key="8">
    <source>
        <dbReference type="Proteomes" id="UP000619512"/>
    </source>
</evidence>
<proteinExistence type="predicted"/>
<protein>
    <submittedName>
        <fullName evidence="6">PEP-CTERM sorting domain-containing protein</fullName>
    </submittedName>
</protein>
<feature type="region of interest" description="Disordered" evidence="1">
    <location>
        <begin position="327"/>
        <end position="349"/>
    </location>
</feature>
<dbReference type="InterPro" id="IPR011628">
    <property type="entry name" value="Cleaved_adhesin"/>
</dbReference>
<feature type="compositionally biased region" description="Basic and acidic residues" evidence="1">
    <location>
        <begin position="340"/>
        <end position="349"/>
    </location>
</feature>
<dbReference type="EMBL" id="BMWW01000007">
    <property type="protein sequence ID" value="GGZ00957.1"/>
    <property type="molecule type" value="Genomic_DNA"/>
</dbReference>
<dbReference type="Gene3D" id="2.60.120.200">
    <property type="match status" value="1"/>
</dbReference>
<dbReference type="NCBIfam" id="NF038128">
    <property type="entry name" value="choice_anch_J"/>
    <property type="match status" value="1"/>
</dbReference>
<dbReference type="Pfam" id="PF07589">
    <property type="entry name" value="PEP-CTERM"/>
    <property type="match status" value="1"/>
</dbReference>
<organism evidence="5 8">
    <name type="scientific">Pseudoduganella plicata</name>
    <dbReference type="NCBI Taxonomy" id="321984"/>
    <lineage>
        <taxon>Bacteria</taxon>
        <taxon>Pseudomonadati</taxon>
        <taxon>Pseudomonadota</taxon>
        <taxon>Betaproteobacteria</taxon>
        <taxon>Burkholderiales</taxon>
        <taxon>Oxalobacteraceae</taxon>
        <taxon>Telluria group</taxon>
        <taxon>Pseudoduganella</taxon>
    </lineage>
</organism>
<accession>A0A4P7BA97</accession>
<dbReference type="AlphaFoldDB" id="A0A4P7BA97"/>
<evidence type="ECO:0000259" key="3">
    <source>
        <dbReference type="Pfam" id="PF07589"/>
    </source>
</evidence>
<keyword evidence="7" id="KW-1185">Reference proteome</keyword>
<evidence type="ECO:0000313" key="5">
    <source>
        <dbReference type="EMBL" id="GGZ00957.1"/>
    </source>
</evidence>
<dbReference type="OrthoDB" id="8591592at2"/>
<dbReference type="Pfam" id="PF07675">
    <property type="entry name" value="Cleaved_Adhesin"/>
    <property type="match status" value="1"/>
</dbReference>
<gene>
    <name evidence="6" type="ORF">E1742_03520</name>
    <name evidence="5" type="ORF">GCM10007388_38180</name>
</gene>
<dbReference type="EMBL" id="CP038026">
    <property type="protein sequence ID" value="QBQ35334.1"/>
    <property type="molecule type" value="Genomic_DNA"/>
</dbReference>
<evidence type="ECO:0000256" key="2">
    <source>
        <dbReference type="SAM" id="SignalP"/>
    </source>
</evidence>
<name>A0A4P7BA97_9BURK</name>
<feature type="chain" id="PRO_5043310457" evidence="2">
    <location>
        <begin position="22"/>
        <end position="349"/>
    </location>
</feature>
<reference evidence="5" key="1">
    <citation type="journal article" date="2014" name="Int. J. Syst. Evol. Microbiol.">
        <title>Complete genome sequence of Corynebacterium casei LMG S-19264T (=DSM 44701T), isolated from a smear-ripened cheese.</title>
        <authorList>
            <consortium name="US DOE Joint Genome Institute (JGI-PGF)"/>
            <person name="Walter F."/>
            <person name="Albersmeier A."/>
            <person name="Kalinowski J."/>
            <person name="Ruckert C."/>
        </authorList>
    </citation>
    <scope>NUCLEOTIDE SEQUENCE</scope>
    <source>
        <strain evidence="5">KCTC 12344</strain>
    </source>
</reference>
<dbReference type="NCBIfam" id="TIGR02595">
    <property type="entry name" value="PEP_CTERM"/>
    <property type="match status" value="1"/>
</dbReference>
<keyword evidence="2" id="KW-0732">Signal</keyword>
<reference evidence="6 7" key="2">
    <citation type="submission" date="2019-03" db="EMBL/GenBank/DDBJ databases">
        <title>Draft Genome Sequences of Six Type Strains of the Genus Massilia.</title>
        <authorList>
            <person name="Miess H."/>
            <person name="Frediansyhah A."/>
            <person name="Gross H."/>
        </authorList>
    </citation>
    <scope>NUCLEOTIDE SEQUENCE [LARGE SCALE GENOMIC DNA]</scope>
    <source>
        <strain evidence="6 7">DSM 17505</strain>
    </source>
</reference>
<evidence type="ECO:0000313" key="7">
    <source>
        <dbReference type="Proteomes" id="UP000294359"/>
    </source>
</evidence>
<dbReference type="Proteomes" id="UP000294359">
    <property type="component" value="Chromosome"/>
</dbReference>
<dbReference type="Proteomes" id="UP000619512">
    <property type="component" value="Unassembled WGS sequence"/>
</dbReference>